<organism evidence="2 3">
    <name type="scientific">Alternaria tenuissima</name>
    <dbReference type="NCBI Taxonomy" id="119927"/>
    <lineage>
        <taxon>Eukaryota</taxon>
        <taxon>Fungi</taxon>
        <taxon>Dikarya</taxon>
        <taxon>Ascomycota</taxon>
        <taxon>Pezizomycotina</taxon>
        <taxon>Dothideomycetes</taxon>
        <taxon>Pleosporomycetidae</taxon>
        <taxon>Pleosporales</taxon>
        <taxon>Pleosporineae</taxon>
        <taxon>Pleosporaceae</taxon>
        <taxon>Alternaria</taxon>
        <taxon>Alternaria sect. Alternaria</taxon>
        <taxon>Alternaria alternata complex</taxon>
    </lineage>
</organism>
<evidence type="ECO:0000313" key="3">
    <source>
        <dbReference type="Proteomes" id="UP000293195"/>
    </source>
</evidence>
<keyword evidence="1" id="KW-1133">Transmembrane helix</keyword>
<comment type="caution">
    <text evidence="2">The sequence shown here is derived from an EMBL/GenBank/DDBJ whole genome shotgun (WGS) entry which is preliminary data.</text>
</comment>
<feature type="transmembrane region" description="Helical" evidence="1">
    <location>
        <begin position="69"/>
        <end position="88"/>
    </location>
</feature>
<reference evidence="3" key="1">
    <citation type="journal article" date="2019" name="bioRxiv">
        <title>Genomics, evolutionary history and diagnostics of the Alternaria alternata species group including apple and Asian pear pathotypes.</title>
        <authorList>
            <person name="Armitage A.D."/>
            <person name="Cockerton H.M."/>
            <person name="Sreenivasaprasad S."/>
            <person name="Woodhall J.W."/>
            <person name="Lane C.R."/>
            <person name="Harrison R.J."/>
            <person name="Clarkson J.P."/>
        </authorList>
    </citation>
    <scope>NUCLEOTIDE SEQUENCE [LARGE SCALE GENOMIC DNA]</scope>
    <source>
        <strain evidence="3">FERA 635</strain>
    </source>
</reference>
<accession>A0ABY0FT51</accession>
<dbReference type="EMBL" id="PDXF01000096">
    <property type="protein sequence ID" value="RYN88486.1"/>
    <property type="molecule type" value="Genomic_DNA"/>
</dbReference>
<dbReference type="Proteomes" id="UP000293195">
    <property type="component" value="Unassembled WGS sequence"/>
</dbReference>
<feature type="transmembrane region" description="Helical" evidence="1">
    <location>
        <begin position="217"/>
        <end position="236"/>
    </location>
</feature>
<gene>
    <name evidence="2" type="ORF">AA0119_g11788</name>
</gene>
<sequence length="331" mass="36349">MPPAWPSFLELRRLQVPRSVNVTNPSTPSDYLAAQLHNPSDILSILLLLGPDIVQRAVAQLVGRKITPVAFSFGWVAYAVGALLSTIGDGRLMPDTDMANTLTIGASTGHQRMTTSWVLGRLLRDLDNCYDNEMEDEQAHVPPEKIENKGTDILIRPERLNTPAPRTWEALRISVFEFEDNPSCSHGVPALDWVWYTGFSLIILQLIIATLPWILHGFWVTFLVTAAGNTLALLGGSLPQWREEKWACPKKGGATITITKGNGSRHAVVIKGKKGVGLDLEILAQGTRTSCSSHLTRFATIVLASLWLVLLIAVAGLKQYSWCNLPTLTLI</sequence>
<keyword evidence="1" id="KW-0812">Transmembrane</keyword>
<keyword evidence="1" id="KW-0472">Membrane</keyword>
<keyword evidence="3" id="KW-1185">Reference proteome</keyword>
<protein>
    <submittedName>
        <fullName evidence="2">Uncharacterized protein</fullName>
    </submittedName>
</protein>
<feature type="transmembrane region" description="Helical" evidence="1">
    <location>
        <begin position="298"/>
        <end position="317"/>
    </location>
</feature>
<evidence type="ECO:0000313" key="2">
    <source>
        <dbReference type="EMBL" id="RYN88486.1"/>
    </source>
</evidence>
<evidence type="ECO:0000256" key="1">
    <source>
        <dbReference type="SAM" id="Phobius"/>
    </source>
</evidence>
<feature type="transmembrane region" description="Helical" evidence="1">
    <location>
        <begin position="193"/>
        <end position="211"/>
    </location>
</feature>
<proteinExistence type="predicted"/>
<name>A0ABY0FT51_9PLEO</name>